<gene>
    <name evidence="2" type="ORF">JVT61DRAFT_5804</name>
</gene>
<name>A0A8I2Z076_9AGAM</name>
<comment type="caution">
    <text evidence="2">The sequence shown here is derived from an EMBL/GenBank/DDBJ whole genome shotgun (WGS) entry which is preliminary data.</text>
</comment>
<dbReference type="Gene3D" id="3.90.79.10">
    <property type="entry name" value="Nucleoside Triphosphate Pyrophosphohydrolase"/>
    <property type="match status" value="1"/>
</dbReference>
<feature type="transmembrane region" description="Helical" evidence="1">
    <location>
        <begin position="296"/>
        <end position="320"/>
    </location>
</feature>
<dbReference type="EMBL" id="JAGFBS010000002">
    <property type="protein sequence ID" value="KAG6381390.1"/>
    <property type="molecule type" value="Genomic_DNA"/>
</dbReference>
<accession>A0A8I2Z076</accession>
<keyword evidence="1" id="KW-0472">Membrane</keyword>
<keyword evidence="1" id="KW-1133">Transmembrane helix</keyword>
<protein>
    <recommendedName>
        <fullName evidence="4">Nudix hydrolase domain-containing protein</fullName>
    </recommendedName>
</protein>
<proteinExistence type="predicted"/>
<dbReference type="Proteomes" id="UP000683000">
    <property type="component" value="Unassembled WGS sequence"/>
</dbReference>
<reference evidence="2" key="1">
    <citation type="submission" date="2021-03" db="EMBL/GenBank/DDBJ databases">
        <title>Evolutionary innovations through gain and loss of genes in the ectomycorrhizal Boletales.</title>
        <authorList>
            <person name="Wu G."/>
            <person name="Miyauchi S."/>
            <person name="Morin E."/>
            <person name="Yang Z.-L."/>
            <person name="Xu J."/>
            <person name="Martin F.M."/>
        </authorList>
    </citation>
    <scope>NUCLEOTIDE SEQUENCE</scope>
    <source>
        <strain evidence="2">BR01</strain>
    </source>
</reference>
<keyword evidence="3" id="KW-1185">Reference proteome</keyword>
<evidence type="ECO:0000313" key="3">
    <source>
        <dbReference type="Proteomes" id="UP000683000"/>
    </source>
</evidence>
<dbReference type="AlphaFoldDB" id="A0A8I2Z076"/>
<dbReference type="OrthoDB" id="70823at2759"/>
<organism evidence="2 3">
    <name type="scientific">Boletus reticuloceps</name>
    <dbReference type="NCBI Taxonomy" id="495285"/>
    <lineage>
        <taxon>Eukaryota</taxon>
        <taxon>Fungi</taxon>
        <taxon>Dikarya</taxon>
        <taxon>Basidiomycota</taxon>
        <taxon>Agaricomycotina</taxon>
        <taxon>Agaricomycetes</taxon>
        <taxon>Agaricomycetidae</taxon>
        <taxon>Boletales</taxon>
        <taxon>Boletineae</taxon>
        <taxon>Boletaceae</taxon>
        <taxon>Boletoideae</taxon>
        <taxon>Boletus</taxon>
    </lineage>
</organism>
<evidence type="ECO:0008006" key="4">
    <source>
        <dbReference type="Google" id="ProtNLM"/>
    </source>
</evidence>
<evidence type="ECO:0000313" key="2">
    <source>
        <dbReference type="EMBL" id="KAG6381390.1"/>
    </source>
</evidence>
<sequence>MRQTWEEIGLDLAERDFTCIGQLDDREITTSLGKRLLMILSPFVFLQLTPRALSTEPAEGTSIHWTPLEMLVSTVLPEKVGVVDSRGKWSTVTVDAASRLTPRHAAVLKFLVRVLIGSMQFPAILLNIPESDLPRSVGSPPLPTSASYPVLTQDVLEKGIISDKAAPAKQKKTFTQRQFKLWGLSLGMTLDLMANMLPEPVHSQQTAGQHPPSLQLPFRPVGGEGMRVDAVAPSLASVFPRFSYPDVNFWIWVFGKRYREVVRGWEASIREGGSNDRRLNWSGTALNNFYAAVRKALVVVIVLRAIGVLCGLLFAGWWIFV</sequence>
<keyword evidence="1" id="KW-0812">Transmembrane</keyword>
<evidence type="ECO:0000256" key="1">
    <source>
        <dbReference type="SAM" id="Phobius"/>
    </source>
</evidence>